<name>X0SQJ3_9ZZZZ</name>
<gene>
    <name evidence="2" type="ORF">S01H1_09350</name>
</gene>
<dbReference type="AlphaFoldDB" id="X0SQJ3"/>
<dbReference type="EMBL" id="BARS01004783">
    <property type="protein sequence ID" value="GAF83349.1"/>
    <property type="molecule type" value="Genomic_DNA"/>
</dbReference>
<keyword evidence="1" id="KW-0472">Membrane</keyword>
<proteinExistence type="predicted"/>
<evidence type="ECO:0000313" key="2">
    <source>
        <dbReference type="EMBL" id="GAF83349.1"/>
    </source>
</evidence>
<sequence length="56" mass="6493">MENSNSLNTTWQSIREKWTVTSAIVILMVSFFVVIAIFVYVIYLNNEPLIDKILTI</sequence>
<evidence type="ECO:0000256" key="1">
    <source>
        <dbReference type="SAM" id="Phobius"/>
    </source>
</evidence>
<organism evidence="2">
    <name type="scientific">marine sediment metagenome</name>
    <dbReference type="NCBI Taxonomy" id="412755"/>
    <lineage>
        <taxon>unclassified sequences</taxon>
        <taxon>metagenomes</taxon>
        <taxon>ecological metagenomes</taxon>
    </lineage>
</organism>
<feature type="transmembrane region" description="Helical" evidence="1">
    <location>
        <begin position="20"/>
        <end position="43"/>
    </location>
</feature>
<protein>
    <submittedName>
        <fullName evidence="2">Uncharacterized protein</fullName>
    </submittedName>
</protein>
<reference evidence="2" key="1">
    <citation type="journal article" date="2014" name="Front. Microbiol.">
        <title>High frequency of phylogenetically diverse reductive dehalogenase-homologous genes in deep subseafloor sedimentary metagenomes.</title>
        <authorList>
            <person name="Kawai M."/>
            <person name="Futagami T."/>
            <person name="Toyoda A."/>
            <person name="Takaki Y."/>
            <person name="Nishi S."/>
            <person name="Hori S."/>
            <person name="Arai W."/>
            <person name="Tsubouchi T."/>
            <person name="Morono Y."/>
            <person name="Uchiyama I."/>
            <person name="Ito T."/>
            <person name="Fujiyama A."/>
            <person name="Inagaki F."/>
            <person name="Takami H."/>
        </authorList>
    </citation>
    <scope>NUCLEOTIDE SEQUENCE</scope>
    <source>
        <strain evidence="2">Expedition CK06-06</strain>
    </source>
</reference>
<feature type="non-terminal residue" evidence="2">
    <location>
        <position position="56"/>
    </location>
</feature>
<comment type="caution">
    <text evidence="2">The sequence shown here is derived from an EMBL/GenBank/DDBJ whole genome shotgun (WGS) entry which is preliminary data.</text>
</comment>
<keyword evidence="1" id="KW-0812">Transmembrane</keyword>
<keyword evidence="1" id="KW-1133">Transmembrane helix</keyword>
<accession>X0SQJ3</accession>